<dbReference type="OrthoDB" id="7828060at2"/>
<dbReference type="AlphaFoldDB" id="A0A1I6RL00"/>
<keyword evidence="2" id="KW-1185">Reference proteome</keyword>
<evidence type="ECO:0000313" key="1">
    <source>
        <dbReference type="EMBL" id="SFS65453.1"/>
    </source>
</evidence>
<dbReference type="Proteomes" id="UP000199392">
    <property type="component" value="Unassembled WGS sequence"/>
</dbReference>
<evidence type="ECO:0000313" key="2">
    <source>
        <dbReference type="Proteomes" id="UP000199392"/>
    </source>
</evidence>
<reference evidence="2" key="1">
    <citation type="submission" date="2016-10" db="EMBL/GenBank/DDBJ databases">
        <authorList>
            <person name="Varghese N."/>
            <person name="Submissions S."/>
        </authorList>
    </citation>
    <scope>NUCLEOTIDE SEQUENCE [LARGE SCALE GENOMIC DNA]</scope>
    <source>
        <strain evidence="2">DSM 26894</strain>
    </source>
</reference>
<organism evidence="1 2">
    <name type="scientific">Alloyangia pacifica</name>
    <dbReference type="NCBI Taxonomy" id="311180"/>
    <lineage>
        <taxon>Bacteria</taxon>
        <taxon>Pseudomonadati</taxon>
        <taxon>Pseudomonadota</taxon>
        <taxon>Alphaproteobacteria</taxon>
        <taxon>Rhodobacterales</taxon>
        <taxon>Roseobacteraceae</taxon>
        <taxon>Alloyangia</taxon>
    </lineage>
</organism>
<gene>
    <name evidence="1" type="ORF">SAMN04488050_103175</name>
</gene>
<protein>
    <submittedName>
        <fullName evidence="1">Uncharacterized protein</fullName>
    </submittedName>
</protein>
<proteinExistence type="predicted"/>
<dbReference type="EMBL" id="FOZW01000003">
    <property type="protein sequence ID" value="SFS65453.1"/>
    <property type="molecule type" value="Genomic_DNA"/>
</dbReference>
<sequence>MPGQPMPRPVDTDDLPEYPISASDRLDSHFFISWNLKRWRKSVLRRLAEPEVGWYAFQLICEAHDETPVGTLPTDERLLTEAVGVSLDRWRQLCKRDITPLHNWYFVRCDNGEIRYAHPVVQEVALKALNSRRKSLDDMEQRRYAKRLKDLGDMIEHRIKAPQVLRVPGFLEAFNAWLEEHYPGVRRTEGFIHRALSDYQLKMSP</sequence>
<name>A0A1I6RL00_9RHOB</name>
<accession>A0A1I6RL00</accession>